<dbReference type="Proteomes" id="UP000800041">
    <property type="component" value="Unassembled WGS sequence"/>
</dbReference>
<sequence length="177" mass="18240">MTPAICAAFCADYAYFGLEYGSQCYCGAYPRAGSGLVAEGDCKMTCAGDDGLYCGAGNRLTTYYSSDDSKIAADPAVQTVVGDWTYYNCMVDSPRALVSGRVSSSNTQSAASCLAAAETAGYAWAGLEYGRECWMGKGLTDTATNATDGGCSMVCSGDARGICGGSSRLTLYQLAGS</sequence>
<dbReference type="PROSITE" id="PS51212">
    <property type="entry name" value="WSC"/>
    <property type="match status" value="2"/>
</dbReference>
<feature type="domain" description="WSC" evidence="2">
    <location>
        <begin position="83"/>
        <end position="175"/>
    </location>
</feature>
<dbReference type="OrthoDB" id="2019572at2759"/>
<proteinExistence type="predicted"/>
<evidence type="ECO:0000259" key="2">
    <source>
        <dbReference type="PROSITE" id="PS51212"/>
    </source>
</evidence>
<evidence type="ECO:0000313" key="4">
    <source>
        <dbReference type="Proteomes" id="UP000800041"/>
    </source>
</evidence>
<dbReference type="Pfam" id="PF01822">
    <property type="entry name" value="WSC"/>
    <property type="match status" value="2"/>
</dbReference>
<name>A0A6G1GYH8_9PEZI</name>
<dbReference type="AlphaFoldDB" id="A0A6G1GYH8"/>
<evidence type="ECO:0000256" key="1">
    <source>
        <dbReference type="ARBA" id="ARBA00022737"/>
    </source>
</evidence>
<dbReference type="PANTHER" id="PTHR45964:SF5">
    <property type="entry name" value="WSCD FAMILY MEMBER CG9164"/>
    <property type="match status" value="1"/>
</dbReference>
<accession>A0A6G1GYH8</accession>
<feature type="domain" description="WSC" evidence="2">
    <location>
        <begin position="1"/>
        <end position="66"/>
    </location>
</feature>
<keyword evidence="4" id="KW-1185">Reference proteome</keyword>
<protein>
    <submittedName>
        <fullName evidence="3">WSC-domain-containing protein</fullName>
    </submittedName>
</protein>
<reference evidence="3" key="1">
    <citation type="journal article" date="2020" name="Stud. Mycol.">
        <title>101 Dothideomycetes genomes: a test case for predicting lifestyles and emergence of pathogens.</title>
        <authorList>
            <person name="Haridas S."/>
            <person name="Albert R."/>
            <person name="Binder M."/>
            <person name="Bloem J."/>
            <person name="Labutti K."/>
            <person name="Salamov A."/>
            <person name="Andreopoulos B."/>
            <person name="Baker S."/>
            <person name="Barry K."/>
            <person name="Bills G."/>
            <person name="Bluhm B."/>
            <person name="Cannon C."/>
            <person name="Castanera R."/>
            <person name="Culley D."/>
            <person name="Daum C."/>
            <person name="Ezra D."/>
            <person name="Gonzalez J."/>
            <person name="Henrissat B."/>
            <person name="Kuo A."/>
            <person name="Liang C."/>
            <person name="Lipzen A."/>
            <person name="Lutzoni F."/>
            <person name="Magnuson J."/>
            <person name="Mondo S."/>
            <person name="Nolan M."/>
            <person name="Ohm R."/>
            <person name="Pangilinan J."/>
            <person name="Park H.-J."/>
            <person name="Ramirez L."/>
            <person name="Alfaro M."/>
            <person name="Sun H."/>
            <person name="Tritt A."/>
            <person name="Yoshinaga Y."/>
            <person name="Zwiers L.-H."/>
            <person name="Turgeon B."/>
            <person name="Goodwin S."/>
            <person name="Spatafora J."/>
            <person name="Crous P."/>
            <person name="Grigoriev I."/>
        </authorList>
    </citation>
    <scope>NUCLEOTIDE SEQUENCE</scope>
    <source>
        <strain evidence="3">CBS 113979</strain>
    </source>
</reference>
<dbReference type="PANTHER" id="PTHR45964">
    <property type="entry name" value="WSCD FAMILY MEMBER CG9164"/>
    <property type="match status" value="1"/>
</dbReference>
<keyword evidence="1" id="KW-0677">Repeat</keyword>
<dbReference type="EMBL" id="ML977160">
    <property type="protein sequence ID" value="KAF1985847.1"/>
    <property type="molecule type" value="Genomic_DNA"/>
</dbReference>
<evidence type="ECO:0000313" key="3">
    <source>
        <dbReference type="EMBL" id="KAF1985847.1"/>
    </source>
</evidence>
<dbReference type="InterPro" id="IPR051589">
    <property type="entry name" value="Sialate-O-sulfotransferase"/>
</dbReference>
<gene>
    <name evidence="3" type="ORF">K402DRAFT_421771</name>
</gene>
<dbReference type="InterPro" id="IPR002889">
    <property type="entry name" value="WSC_carb-bd"/>
</dbReference>
<dbReference type="SMART" id="SM00321">
    <property type="entry name" value="WSC"/>
    <property type="match status" value="2"/>
</dbReference>
<organism evidence="3 4">
    <name type="scientific">Aulographum hederae CBS 113979</name>
    <dbReference type="NCBI Taxonomy" id="1176131"/>
    <lineage>
        <taxon>Eukaryota</taxon>
        <taxon>Fungi</taxon>
        <taxon>Dikarya</taxon>
        <taxon>Ascomycota</taxon>
        <taxon>Pezizomycotina</taxon>
        <taxon>Dothideomycetes</taxon>
        <taxon>Pleosporomycetidae</taxon>
        <taxon>Aulographales</taxon>
        <taxon>Aulographaceae</taxon>
    </lineage>
</organism>